<evidence type="ECO:0000313" key="2">
    <source>
        <dbReference type="EMBL" id="CAH2085354.1"/>
    </source>
</evidence>
<dbReference type="Proteomes" id="UP001153954">
    <property type="component" value="Unassembled WGS sequence"/>
</dbReference>
<dbReference type="Gene3D" id="3.40.525.10">
    <property type="entry name" value="CRAL-TRIO lipid binding domain"/>
    <property type="match status" value="1"/>
</dbReference>
<comment type="caution">
    <text evidence="2">The sequence shown here is derived from an EMBL/GenBank/DDBJ whole genome shotgun (WGS) entry which is preliminary data.</text>
</comment>
<dbReference type="EMBL" id="CAKOGL010000004">
    <property type="protein sequence ID" value="CAH2085354.1"/>
    <property type="molecule type" value="Genomic_DNA"/>
</dbReference>
<sequence>MESTSYHPLFQVTQEEMTNVRQSYNLDVKKINENLDILEQWFKKQDHLVEALPYIKRDMLERFLILGRGSIEKTKAIIDKVLTIRELLSDFFTYDTNTIFDEFETFLDNIIITPLPKINPNDCTRIFLLGLMNADFEDINMVNIAKFACFLISTRMYYDYNFSHHLIFDFKHVKASAITKINPMVLRKIEVIFTDSYKARVKGLHVINAPPFIHKVVALISLVLKEKIIKRIYIHSTYDDLYQHIPKDILPKEYGGDQMSCEDLAQLMKDFIKSDAGRRTIEDSSKIVANESRRSTIKFNEEYMGMPGSFKNLNVD</sequence>
<dbReference type="PANTHER" id="PTHR10174:SF222">
    <property type="entry name" value="GH10083P-RELATED"/>
    <property type="match status" value="1"/>
</dbReference>
<reference evidence="2" key="1">
    <citation type="submission" date="2022-03" db="EMBL/GenBank/DDBJ databases">
        <authorList>
            <person name="Tunstrom K."/>
        </authorList>
    </citation>
    <scope>NUCLEOTIDE SEQUENCE</scope>
</reference>
<dbReference type="CDD" id="cd00170">
    <property type="entry name" value="SEC14"/>
    <property type="match status" value="1"/>
</dbReference>
<dbReference type="PANTHER" id="PTHR10174">
    <property type="entry name" value="ALPHA-TOCOPHEROL TRANSFER PROTEIN-RELATED"/>
    <property type="match status" value="1"/>
</dbReference>
<gene>
    <name evidence="2" type="ORF">EEDITHA_LOCUS1835</name>
</gene>
<dbReference type="PROSITE" id="PS50191">
    <property type="entry name" value="CRAL_TRIO"/>
    <property type="match status" value="1"/>
</dbReference>
<dbReference type="SMART" id="SM00516">
    <property type="entry name" value="SEC14"/>
    <property type="match status" value="1"/>
</dbReference>
<dbReference type="AlphaFoldDB" id="A0AAU9TCM1"/>
<evidence type="ECO:0000313" key="3">
    <source>
        <dbReference type="Proteomes" id="UP001153954"/>
    </source>
</evidence>
<organism evidence="2 3">
    <name type="scientific">Euphydryas editha</name>
    <name type="common">Edith's checkerspot</name>
    <dbReference type="NCBI Taxonomy" id="104508"/>
    <lineage>
        <taxon>Eukaryota</taxon>
        <taxon>Metazoa</taxon>
        <taxon>Ecdysozoa</taxon>
        <taxon>Arthropoda</taxon>
        <taxon>Hexapoda</taxon>
        <taxon>Insecta</taxon>
        <taxon>Pterygota</taxon>
        <taxon>Neoptera</taxon>
        <taxon>Endopterygota</taxon>
        <taxon>Lepidoptera</taxon>
        <taxon>Glossata</taxon>
        <taxon>Ditrysia</taxon>
        <taxon>Papilionoidea</taxon>
        <taxon>Nymphalidae</taxon>
        <taxon>Nymphalinae</taxon>
        <taxon>Euphydryas</taxon>
    </lineage>
</organism>
<name>A0AAU9TCM1_EUPED</name>
<feature type="domain" description="CRAL-TRIO" evidence="1">
    <location>
        <begin position="166"/>
        <end position="262"/>
    </location>
</feature>
<evidence type="ECO:0000259" key="1">
    <source>
        <dbReference type="PROSITE" id="PS50191"/>
    </source>
</evidence>
<dbReference type="InterPro" id="IPR036865">
    <property type="entry name" value="CRAL-TRIO_dom_sf"/>
</dbReference>
<dbReference type="Gene3D" id="1.20.5.1200">
    <property type="entry name" value="Alpha-tocopherol transfer"/>
    <property type="match status" value="1"/>
</dbReference>
<accession>A0AAU9TCM1</accession>
<dbReference type="Pfam" id="PF00650">
    <property type="entry name" value="CRAL_TRIO"/>
    <property type="match status" value="1"/>
</dbReference>
<dbReference type="GO" id="GO:1902936">
    <property type="term" value="F:phosphatidylinositol bisphosphate binding"/>
    <property type="evidence" value="ECO:0007669"/>
    <property type="project" value="TreeGrafter"/>
</dbReference>
<protein>
    <recommendedName>
        <fullName evidence="1">CRAL-TRIO domain-containing protein</fullName>
    </recommendedName>
</protein>
<proteinExistence type="predicted"/>
<dbReference type="PRINTS" id="PR00180">
    <property type="entry name" value="CRETINALDHBP"/>
</dbReference>
<dbReference type="SUPFAM" id="SSF52087">
    <property type="entry name" value="CRAL/TRIO domain"/>
    <property type="match status" value="1"/>
</dbReference>
<dbReference type="InterPro" id="IPR001251">
    <property type="entry name" value="CRAL-TRIO_dom"/>
</dbReference>
<keyword evidence="3" id="KW-1185">Reference proteome</keyword>
<dbReference type="GO" id="GO:0016020">
    <property type="term" value="C:membrane"/>
    <property type="evidence" value="ECO:0007669"/>
    <property type="project" value="TreeGrafter"/>
</dbReference>